<protein>
    <submittedName>
        <fullName evidence="2">Phosphorylase</fullName>
    </submittedName>
</protein>
<dbReference type="Gene3D" id="3.40.50.1580">
    <property type="entry name" value="Nucleoside phosphorylase domain"/>
    <property type="match status" value="1"/>
</dbReference>
<evidence type="ECO:0000259" key="1">
    <source>
        <dbReference type="Pfam" id="PF01048"/>
    </source>
</evidence>
<dbReference type="PANTHER" id="PTHR21234">
    <property type="entry name" value="PURINE NUCLEOSIDE PHOSPHORYLASE"/>
    <property type="match status" value="1"/>
</dbReference>
<organism evidence="2 3">
    <name type="scientific">Oleomonas cavernae</name>
    <dbReference type="NCBI Taxonomy" id="2320859"/>
    <lineage>
        <taxon>Bacteria</taxon>
        <taxon>Pseudomonadati</taxon>
        <taxon>Pseudomonadota</taxon>
        <taxon>Alphaproteobacteria</taxon>
        <taxon>Acetobacterales</taxon>
        <taxon>Acetobacteraceae</taxon>
        <taxon>Oleomonas</taxon>
    </lineage>
</organism>
<dbReference type="EMBL" id="QYUK01000016">
    <property type="protein sequence ID" value="RJF80688.1"/>
    <property type="molecule type" value="Genomic_DNA"/>
</dbReference>
<dbReference type="OrthoDB" id="6677713at2"/>
<dbReference type="GO" id="GO:0009116">
    <property type="term" value="P:nucleoside metabolic process"/>
    <property type="evidence" value="ECO:0007669"/>
    <property type="project" value="InterPro"/>
</dbReference>
<proteinExistence type="predicted"/>
<dbReference type="InterPro" id="IPR000845">
    <property type="entry name" value="Nucleoside_phosphorylase_d"/>
</dbReference>
<gene>
    <name evidence="2" type="ORF">D3874_26700</name>
</gene>
<sequence length="316" mass="33914">MLYPWQRETERQLMAKWRLIAAVVFCLLFGAAAQARDDTSRIAVMSAFDAELALLLKAVGDPQQVEIAGIDFTTGTIDGRPVVLFLSGISMVNAAMATQVALDHFTVNSIVFSGIAGGVDPALEIGDVVIPERWGQYLENVLARETPEGWQLPQGMTRKFANFGMIFPQTVRIAGQGAATEERFWFEADPAMLAVARQVSGQVTLEKCATAGRCLGRQPRLTVGGNGVSGQSFVDNAAFRAYVFATFQARVLDMESAAVAQVARANGTPFIVFRSLSDLAGGGPGENEIGTFFQFAANNSATVVKAFLAAWVPPKP</sequence>
<dbReference type="CDD" id="cd09008">
    <property type="entry name" value="MTAN"/>
    <property type="match status" value="1"/>
</dbReference>
<dbReference type="GO" id="GO:0003824">
    <property type="term" value="F:catalytic activity"/>
    <property type="evidence" value="ECO:0007669"/>
    <property type="project" value="InterPro"/>
</dbReference>
<dbReference type="Pfam" id="PF01048">
    <property type="entry name" value="PNP_UDP_1"/>
    <property type="match status" value="1"/>
</dbReference>
<name>A0A418VU44_9PROT</name>
<accession>A0A418VU44</accession>
<dbReference type="SUPFAM" id="SSF53167">
    <property type="entry name" value="Purine and uridine phosphorylases"/>
    <property type="match status" value="1"/>
</dbReference>
<dbReference type="Proteomes" id="UP000284605">
    <property type="component" value="Unassembled WGS sequence"/>
</dbReference>
<comment type="caution">
    <text evidence="2">The sequence shown here is derived from an EMBL/GenBank/DDBJ whole genome shotgun (WGS) entry which is preliminary data.</text>
</comment>
<evidence type="ECO:0000313" key="3">
    <source>
        <dbReference type="Proteomes" id="UP000284605"/>
    </source>
</evidence>
<dbReference type="InterPro" id="IPR035994">
    <property type="entry name" value="Nucleoside_phosphorylase_sf"/>
</dbReference>
<dbReference type="AlphaFoldDB" id="A0A418VU44"/>
<evidence type="ECO:0000313" key="2">
    <source>
        <dbReference type="EMBL" id="RJF80688.1"/>
    </source>
</evidence>
<dbReference type="PANTHER" id="PTHR21234:SF42">
    <property type="entry name" value="PHOSPHORYLASE SUPERFAMILY PROTEIN"/>
    <property type="match status" value="1"/>
</dbReference>
<keyword evidence="3" id="KW-1185">Reference proteome</keyword>
<feature type="domain" description="Nucleoside phosphorylase" evidence="1">
    <location>
        <begin position="41"/>
        <end position="309"/>
    </location>
</feature>
<reference evidence="2 3" key="1">
    <citation type="submission" date="2018-09" db="EMBL/GenBank/DDBJ databases">
        <authorList>
            <person name="Zhu H."/>
        </authorList>
    </citation>
    <scope>NUCLEOTIDE SEQUENCE [LARGE SCALE GENOMIC DNA]</scope>
    <source>
        <strain evidence="2 3">K1W22B-8</strain>
    </source>
</reference>